<evidence type="ECO:0000256" key="1">
    <source>
        <dbReference type="SAM" id="MobiDB-lite"/>
    </source>
</evidence>
<keyword evidence="4" id="KW-1185">Reference proteome</keyword>
<keyword evidence="2" id="KW-0812">Transmembrane</keyword>
<dbReference type="Proteomes" id="UP000698800">
    <property type="component" value="Unassembled WGS sequence"/>
</dbReference>
<organism evidence="3 4">
    <name type="scientific">Glutinoglossum americanum</name>
    <dbReference type="NCBI Taxonomy" id="1670608"/>
    <lineage>
        <taxon>Eukaryota</taxon>
        <taxon>Fungi</taxon>
        <taxon>Dikarya</taxon>
        <taxon>Ascomycota</taxon>
        <taxon>Pezizomycotina</taxon>
        <taxon>Geoglossomycetes</taxon>
        <taxon>Geoglossales</taxon>
        <taxon>Geoglossaceae</taxon>
        <taxon>Glutinoglossum</taxon>
    </lineage>
</organism>
<name>A0A9P8I4V4_9PEZI</name>
<dbReference type="EMBL" id="JAGHQL010000203">
    <property type="protein sequence ID" value="KAH0536480.1"/>
    <property type="molecule type" value="Genomic_DNA"/>
</dbReference>
<evidence type="ECO:0000313" key="3">
    <source>
        <dbReference type="EMBL" id="KAH0536480.1"/>
    </source>
</evidence>
<feature type="transmembrane region" description="Helical" evidence="2">
    <location>
        <begin position="467"/>
        <end position="488"/>
    </location>
</feature>
<gene>
    <name evidence="3" type="ORF">FGG08_006661</name>
</gene>
<comment type="caution">
    <text evidence="3">The sequence shown here is derived from an EMBL/GenBank/DDBJ whole genome shotgun (WGS) entry which is preliminary data.</text>
</comment>
<protein>
    <submittedName>
        <fullName evidence="3">Uncharacterized protein</fullName>
    </submittedName>
</protein>
<sequence>MNSGSEAAPPHGYRGLLRPDDASRIGESSSRSSSRSRELQWPINSPGYVPDLDYAHDIRYALRDFERDQLSNDTEVYTLRCASKWSPDNLSSISRFLVRSSKIPIPEDARKLRISPTAFRSLISRFEIPAAFTAALCRHYQTCGTGFRDLSGLGTPNSTWDHWCLLPVRVQVPCKDDARVHTKSTAGNNQMDPFHYIHLSDARVDIRGSHIGLLVRCDSSAGQTTAIIVNFQDGRWSQIVEEPIGRIKEAIKSRGDTDAKVEPFFVHLIYLSTVVRWWNNVLLSFNHQLIAHEKRLQEEMDTLNSLTSSDLSTGINKALHVMAAHLHRYGSELGRIEDIVLELSSRHERSISLVDMADNERTASVAHEWNRAKLGFEQIISHLRAVRNFGKELESKIKNILALVTNDKTMQAILQAAQQDAKLTQQLAFQSQELTASMKEDSIAMKTALLSMPFFSTNPYLTTATRFWLWVVLSVPSTAIAFAIYLRVTALRKERIRRQLAKGPSFDEGESGDSGGRENAIPLQAVGNGR</sequence>
<proteinExistence type="predicted"/>
<feature type="region of interest" description="Disordered" evidence="1">
    <location>
        <begin position="1"/>
        <end position="39"/>
    </location>
</feature>
<keyword evidence="2" id="KW-0472">Membrane</keyword>
<keyword evidence="2" id="KW-1133">Transmembrane helix</keyword>
<reference evidence="3" key="1">
    <citation type="submission" date="2021-03" db="EMBL/GenBank/DDBJ databases">
        <title>Comparative genomics and phylogenomic investigation of the class Geoglossomycetes provide insights into ecological specialization and systematics.</title>
        <authorList>
            <person name="Melie T."/>
            <person name="Pirro S."/>
            <person name="Miller A.N."/>
            <person name="Quandt A."/>
        </authorList>
    </citation>
    <scope>NUCLEOTIDE SEQUENCE</scope>
    <source>
        <strain evidence="3">GBOQ0MN5Z8</strain>
    </source>
</reference>
<feature type="region of interest" description="Disordered" evidence="1">
    <location>
        <begin position="502"/>
        <end position="530"/>
    </location>
</feature>
<dbReference type="OrthoDB" id="3561681at2759"/>
<accession>A0A9P8I4V4</accession>
<evidence type="ECO:0000313" key="4">
    <source>
        <dbReference type="Proteomes" id="UP000698800"/>
    </source>
</evidence>
<evidence type="ECO:0000256" key="2">
    <source>
        <dbReference type="SAM" id="Phobius"/>
    </source>
</evidence>
<dbReference type="AlphaFoldDB" id="A0A9P8I4V4"/>